<evidence type="ECO:0000313" key="1">
    <source>
        <dbReference type="EMBL" id="OGG08156.1"/>
    </source>
</evidence>
<accession>A0A1F5Z6T9</accession>
<evidence type="ECO:0000313" key="2">
    <source>
        <dbReference type="Proteomes" id="UP000177354"/>
    </source>
</evidence>
<sequence length="87" mass="10371">MSEVINEKISVISFYDRNKGKSWPVKFFWQGRSYKIRQVGYHWPARIGRKLVHIYSVVAENNTSFKLVHDTETLHWILEEVIDEFAT</sequence>
<protein>
    <submittedName>
        <fullName evidence="1">Uncharacterized protein</fullName>
    </submittedName>
</protein>
<proteinExistence type="predicted"/>
<dbReference type="Proteomes" id="UP000177354">
    <property type="component" value="Unassembled WGS sequence"/>
</dbReference>
<comment type="caution">
    <text evidence="1">The sequence shown here is derived from an EMBL/GenBank/DDBJ whole genome shotgun (WGS) entry which is preliminary data.</text>
</comment>
<name>A0A1F5Z6T9_9BACT</name>
<gene>
    <name evidence="1" type="ORF">A2777_02095</name>
</gene>
<dbReference type="AlphaFoldDB" id="A0A1F5Z6T9"/>
<reference evidence="1 2" key="1">
    <citation type="journal article" date="2016" name="Nat. Commun.">
        <title>Thousands of microbial genomes shed light on interconnected biogeochemical processes in an aquifer system.</title>
        <authorList>
            <person name="Anantharaman K."/>
            <person name="Brown C.T."/>
            <person name="Hug L.A."/>
            <person name="Sharon I."/>
            <person name="Castelle C.J."/>
            <person name="Probst A.J."/>
            <person name="Thomas B.C."/>
            <person name="Singh A."/>
            <person name="Wilkins M.J."/>
            <person name="Karaoz U."/>
            <person name="Brodie E.L."/>
            <person name="Williams K.H."/>
            <person name="Hubbard S.S."/>
            <person name="Banfield J.F."/>
        </authorList>
    </citation>
    <scope>NUCLEOTIDE SEQUENCE [LARGE SCALE GENOMIC DNA]</scope>
</reference>
<dbReference type="EMBL" id="MFJF01000005">
    <property type="protein sequence ID" value="OGG08156.1"/>
    <property type="molecule type" value="Genomic_DNA"/>
</dbReference>
<organism evidence="1 2">
    <name type="scientific">Candidatus Gottesmanbacteria bacterium RIFCSPHIGHO2_01_FULL_40_15</name>
    <dbReference type="NCBI Taxonomy" id="1798376"/>
    <lineage>
        <taxon>Bacteria</taxon>
        <taxon>Candidatus Gottesmaniibacteriota</taxon>
    </lineage>
</organism>